<dbReference type="Proteomes" id="UP000317043">
    <property type="component" value="Unassembled WGS sequence"/>
</dbReference>
<proteinExistence type="inferred from homology"/>
<evidence type="ECO:0000313" key="5">
    <source>
        <dbReference type="EMBL" id="TQL75524.1"/>
    </source>
</evidence>
<keyword evidence="6" id="KW-1185">Reference proteome</keyword>
<dbReference type="RefSeq" id="WP_142035524.1">
    <property type="nucleotide sequence ID" value="NZ_JBHTGS010000001.1"/>
</dbReference>
<dbReference type="PANTHER" id="PTHR22604:SF105">
    <property type="entry name" value="TRANS-1,2-DIHYDROBENZENE-1,2-DIOL DEHYDROGENASE"/>
    <property type="match status" value="1"/>
</dbReference>
<dbReference type="InterPro" id="IPR036291">
    <property type="entry name" value="NAD(P)-bd_dom_sf"/>
</dbReference>
<evidence type="ECO:0000313" key="6">
    <source>
        <dbReference type="Proteomes" id="UP000317043"/>
    </source>
</evidence>
<dbReference type="InterPro" id="IPR050984">
    <property type="entry name" value="Gfo/Idh/MocA_domain"/>
</dbReference>
<dbReference type="InterPro" id="IPR000683">
    <property type="entry name" value="Gfo/Idh/MocA-like_OxRdtase_N"/>
</dbReference>
<evidence type="ECO:0000259" key="3">
    <source>
        <dbReference type="Pfam" id="PF01408"/>
    </source>
</evidence>
<dbReference type="EMBL" id="VFOW01000001">
    <property type="protein sequence ID" value="TQL75524.1"/>
    <property type="molecule type" value="Genomic_DNA"/>
</dbReference>
<dbReference type="Gene3D" id="3.40.50.720">
    <property type="entry name" value="NAD(P)-binding Rossmann-like Domain"/>
    <property type="match status" value="1"/>
</dbReference>
<organism evidence="5 6">
    <name type="scientific">Stackebrandtia endophytica</name>
    <dbReference type="NCBI Taxonomy" id="1496996"/>
    <lineage>
        <taxon>Bacteria</taxon>
        <taxon>Bacillati</taxon>
        <taxon>Actinomycetota</taxon>
        <taxon>Actinomycetes</taxon>
        <taxon>Glycomycetales</taxon>
        <taxon>Glycomycetaceae</taxon>
        <taxon>Stackebrandtia</taxon>
    </lineage>
</organism>
<dbReference type="InterPro" id="IPR055170">
    <property type="entry name" value="GFO_IDH_MocA-like_dom"/>
</dbReference>
<dbReference type="PANTHER" id="PTHR22604">
    <property type="entry name" value="OXIDOREDUCTASES"/>
    <property type="match status" value="1"/>
</dbReference>
<dbReference type="Gene3D" id="3.30.360.10">
    <property type="entry name" value="Dihydrodipicolinate Reductase, domain 2"/>
    <property type="match status" value="1"/>
</dbReference>
<dbReference type="Pfam" id="PF22725">
    <property type="entry name" value="GFO_IDH_MocA_C3"/>
    <property type="match status" value="1"/>
</dbReference>
<reference evidence="5 6" key="1">
    <citation type="submission" date="2019-06" db="EMBL/GenBank/DDBJ databases">
        <title>Sequencing the genomes of 1000 actinobacteria strains.</title>
        <authorList>
            <person name="Klenk H.-P."/>
        </authorList>
    </citation>
    <scope>NUCLEOTIDE SEQUENCE [LARGE SCALE GENOMIC DNA]</scope>
    <source>
        <strain evidence="5 6">DSM 45928</strain>
    </source>
</reference>
<protein>
    <submittedName>
        <fullName evidence="5">Putative dehydrogenase</fullName>
    </submittedName>
</protein>
<dbReference type="GO" id="GO:0000166">
    <property type="term" value="F:nucleotide binding"/>
    <property type="evidence" value="ECO:0007669"/>
    <property type="project" value="InterPro"/>
</dbReference>
<keyword evidence="2" id="KW-0560">Oxidoreductase</keyword>
<dbReference type="SUPFAM" id="SSF55347">
    <property type="entry name" value="Glyceraldehyde-3-phosphate dehydrogenase-like, C-terminal domain"/>
    <property type="match status" value="1"/>
</dbReference>
<dbReference type="Pfam" id="PF01408">
    <property type="entry name" value="GFO_IDH_MocA"/>
    <property type="match status" value="1"/>
</dbReference>
<dbReference type="GO" id="GO:0016491">
    <property type="term" value="F:oxidoreductase activity"/>
    <property type="evidence" value="ECO:0007669"/>
    <property type="project" value="UniProtKB-KW"/>
</dbReference>
<dbReference type="InParanoid" id="A0A543ASG4"/>
<comment type="similarity">
    <text evidence="1">Belongs to the Gfo/Idh/MocA family.</text>
</comment>
<feature type="domain" description="Gfo/Idh/MocA-like oxidoreductase N-terminal" evidence="3">
    <location>
        <begin position="5"/>
        <end position="121"/>
    </location>
</feature>
<feature type="domain" description="GFO/IDH/MocA-like oxidoreductase" evidence="4">
    <location>
        <begin position="132"/>
        <end position="247"/>
    </location>
</feature>
<name>A0A543ASG4_9ACTN</name>
<accession>A0A543ASG4</accession>
<comment type="caution">
    <text evidence="5">The sequence shown here is derived from an EMBL/GenBank/DDBJ whole genome shotgun (WGS) entry which is preliminary data.</text>
</comment>
<dbReference type="AlphaFoldDB" id="A0A543ASG4"/>
<gene>
    <name evidence="5" type="ORF">FB566_1030</name>
</gene>
<dbReference type="OrthoDB" id="9815825at2"/>
<evidence type="ECO:0000256" key="2">
    <source>
        <dbReference type="ARBA" id="ARBA00023002"/>
    </source>
</evidence>
<sequence>MTDKIRWGVLATGGIAATFTRDLATLPDAEVVAVGSRSIESAAGFADRFDIPRAYGSWAELAADEAVDVVYVATPHNAHYEAAKLCLAAGKAVLCEKAFTVNLAQARELVDLARSTGTFLMEAMWMRTIPAIRRMSELIADGAIGEVRMISAHFGLLGPFEPEHRLRSPELAGGALLDLGVYPVALAQLVLGRPTSITATARLTPEGVDETTGMLFGHDGGAVANLSCSIAAGAPMTALIGGSTGWIDLGEPFFRPKSLVINRRDSVETFDVPHTGHGMVHEAAEVMRCLRAGEIESPMVPWQSTLDVMATLDEVRRQIGVAYPGE</sequence>
<evidence type="ECO:0000259" key="4">
    <source>
        <dbReference type="Pfam" id="PF22725"/>
    </source>
</evidence>
<dbReference type="SUPFAM" id="SSF51735">
    <property type="entry name" value="NAD(P)-binding Rossmann-fold domains"/>
    <property type="match status" value="1"/>
</dbReference>
<evidence type="ECO:0000256" key="1">
    <source>
        <dbReference type="ARBA" id="ARBA00010928"/>
    </source>
</evidence>